<reference evidence="2" key="1">
    <citation type="submission" date="2019-01" db="EMBL/GenBank/DDBJ databases">
        <title>Gri0909 isolated from a small marine red alga.</title>
        <authorList>
            <person name="Kim J."/>
            <person name="Jeong S.E."/>
            <person name="Jeon C.O."/>
        </authorList>
    </citation>
    <scope>NUCLEOTIDE SEQUENCE [LARGE SCALE GENOMIC DNA]</scope>
    <source>
        <strain evidence="2">Gri0909</strain>
    </source>
</reference>
<organism evidence="1 2">
    <name type="scientific">Hwanghaeella grinnelliae</name>
    <dbReference type="NCBI Taxonomy" id="2500179"/>
    <lineage>
        <taxon>Bacteria</taxon>
        <taxon>Pseudomonadati</taxon>
        <taxon>Pseudomonadota</taxon>
        <taxon>Alphaproteobacteria</taxon>
        <taxon>Rhodospirillales</taxon>
        <taxon>Rhodospirillaceae</taxon>
        <taxon>Hwanghaeella</taxon>
    </lineage>
</organism>
<evidence type="ECO:0000313" key="2">
    <source>
        <dbReference type="Proteomes" id="UP000287447"/>
    </source>
</evidence>
<dbReference type="SUPFAM" id="SSF55298">
    <property type="entry name" value="YjgF-like"/>
    <property type="match status" value="1"/>
</dbReference>
<dbReference type="PANTHER" id="PTHR43857">
    <property type="entry name" value="BLR7761 PROTEIN"/>
    <property type="match status" value="1"/>
</dbReference>
<dbReference type="AlphaFoldDB" id="A0A3S3USE5"/>
<dbReference type="CDD" id="cd00448">
    <property type="entry name" value="YjgF_YER057c_UK114_family"/>
    <property type="match status" value="1"/>
</dbReference>
<dbReference type="Pfam" id="PF01042">
    <property type="entry name" value="Ribonuc_L-PSP"/>
    <property type="match status" value="1"/>
</dbReference>
<dbReference type="EMBL" id="SADE01000001">
    <property type="protein sequence ID" value="RVU39462.1"/>
    <property type="molecule type" value="Genomic_DNA"/>
</dbReference>
<dbReference type="OrthoDB" id="9803101at2"/>
<keyword evidence="2" id="KW-1185">Reference proteome</keyword>
<evidence type="ECO:0000313" key="1">
    <source>
        <dbReference type="EMBL" id="RVU39462.1"/>
    </source>
</evidence>
<sequence>MMDVLLPEGWKKGKGYSHGMAETIEPGDKLITLGGLIGWNGQEEFESDDFIEQCRQTLENVVTVLAQAGAEPSDVMSMTWYITDKEECLARQKELGAAYRATMGDHFPAMAMVEVKALMEDRAKVEIETRAVVKNER</sequence>
<accession>A0A3S3USE5</accession>
<proteinExistence type="predicted"/>
<dbReference type="Proteomes" id="UP000287447">
    <property type="component" value="Unassembled WGS sequence"/>
</dbReference>
<dbReference type="InterPro" id="IPR006175">
    <property type="entry name" value="YjgF/YER057c/UK114"/>
</dbReference>
<name>A0A3S3USE5_9PROT</name>
<dbReference type="InterPro" id="IPR035959">
    <property type="entry name" value="RutC-like_sf"/>
</dbReference>
<protein>
    <submittedName>
        <fullName evidence="1">RidA family protein</fullName>
    </submittedName>
</protein>
<dbReference type="Gene3D" id="3.30.1330.40">
    <property type="entry name" value="RutC-like"/>
    <property type="match status" value="1"/>
</dbReference>
<dbReference type="PANTHER" id="PTHR43857:SF1">
    <property type="entry name" value="YJGH FAMILY PROTEIN"/>
    <property type="match status" value="1"/>
</dbReference>
<gene>
    <name evidence="1" type="ORF">EOI86_09580</name>
</gene>
<comment type="caution">
    <text evidence="1">The sequence shown here is derived from an EMBL/GenBank/DDBJ whole genome shotgun (WGS) entry which is preliminary data.</text>
</comment>